<dbReference type="Proteomes" id="UP001596395">
    <property type="component" value="Unassembled WGS sequence"/>
</dbReference>
<evidence type="ECO:0000256" key="1">
    <source>
        <dbReference type="SAM" id="Phobius"/>
    </source>
</evidence>
<evidence type="ECO:0000313" key="3">
    <source>
        <dbReference type="Proteomes" id="UP001596395"/>
    </source>
</evidence>
<dbReference type="AlphaFoldDB" id="A0ABD5VJS3"/>
<name>A0ABD5VJS3_9EURY</name>
<keyword evidence="1" id="KW-1133">Transmembrane helix</keyword>
<evidence type="ECO:0000313" key="2">
    <source>
        <dbReference type="EMBL" id="MFC6955311.1"/>
    </source>
</evidence>
<accession>A0ABD5VJS3</accession>
<feature type="transmembrane region" description="Helical" evidence="1">
    <location>
        <begin position="55"/>
        <end position="74"/>
    </location>
</feature>
<proteinExistence type="predicted"/>
<reference evidence="2 3" key="1">
    <citation type="journal article" date="2019" name="Int. J. Syst. Evol. Microbiol.">
        <title>The Global Catalogue of Microorganisms (GCM) 10K type strain sequencing project: providing services to taxonomists for standard genome sequencing and annotation.</title>
        <authorList>
            <consortium name="The Broad Institute Genomics Platform"/>
            <consortium name="The Broad Institute Genome Sequencing Center for Infectious Disease"/>
            <person name="Wu L."/>
            <person name="Ma J."/>
        </authorList>
    </citation>
    <scope>NUCLEOTIDE SEQUENCE [LARGE SCALE GENOMIC DNA]</scope>
    <source>
        <strain evidence="2 3">GX26</strain>
    </source>
</reference>
<keyword evidence="3" id="KW-1185">Reference proteome</keyword>
<dbReference type="EMBL" id="JBHSXN010000005">
    <property type="protein sequence ID" value="MFC6955311.1"/>
    <property type="molecule type" value="Genomic_DNA"/>
</dbReference>
<protein>
    <submittedName>
        <fullName evidence="2">Uncharacterized protein</fullName>
    </submittedName>
</protein>
<gene>
    <name evidence="2" type="ORF">ACFQGB_20815</name>
</gene>
<comment type="caution">
    <text evidence="2">The sequence shown here is derived from an EMBL/GenBank/DDBJ whole genome shotgun (WGS) entry which is preliminary data.</text>
</comment>
<keyword evidence="1" id="KW-0812">Transmembrane</keyword>
<sequence>MASPLSDSRVLPRSRHVTESVVKPVRFLGFWSAVALPFLHIPLLLTGLDGTPDTLAFLALFALNVLALVVGHGHGDH</sequence>
<keyword evidence="1" id="KW-0472">Membrane</keyword>
<dbReference type="RefSeq" id="WP_336352238.1">
    <property type="nucleotide sequence ID" value="NZ_JAZAQL010000005.1"/>
</dbReference>
<dbReference type="InterPro" id="IPR058341">
    <property type="entry name" value="DUF8028"/>
</dbReference>
<organism evidence="2 3">
    <name type="scientific">Halorubellus litoreus</name>
    <dbReference type="NCBI Taxonomy" id="755308"/>
    <lineage>
        <taxon>Archaea</taxon>
        <taxon>Methanobacteriati</taxon>
        <taxon>Methanobacteriota</taxon>
        <taxon>Stenosarchaea group</taxon>
        <taxon>Halobacteria</taxon>
        <taxon>Halobacteriales</taxon>
        <taxon>Halorubellaceae</taxon>
        <taxon>Halorubellus</taxon>
    </lineage>
</organism>
<feature type="transmembrane region" description="Helical" evidence="1">
    <location>
        <begin position="28"/>
        <end position="48"/>
    </location>
</feature>
<dbReference type="Pfam" id="PF26071">
    <property type="entry name" value="DUF8028"/>
    <property type="match status" value="1"/>
</dbReference>